<name>A0A318Z0Z6_9EURO</name>
<dbReference type="InterPro" id="IPR019446">
    <property type="entry name" value="BMT5-like"/>
</dbReference>
<reference evidence="3 4" key="1">
    <citation type="submission" date="2016-12" db="EMBL/GenBank/DDBJ databases">
        <title>The genomes of Aspergillus section Nigri reveals drivers in fungal speciation.</title>
        <authorList>
            <consortium name="DOE Joint Genome Institute"/>
            <person name="Vesth T.C."/>
            <person name="Nybo J."/>
            <person name="Theobald S."/>
            <person name="Brandl J."/>
            <person name="Frisvad J.C."/>
            <person name="Nielsen K.F."/>
            <person name="Lyhne E.K."/>
            <person name="Kogle M.E."/>
            <person name="Kuo A."/>
            <person name="Riley R."/>
            <person name="Clum A."/>
            <person name="Nolan M."/>
            <person name="Lipzen A."/>
            <person name="Salamov A."/>
            <person name="Henrissat B."/>
            <person name="Wiebenga A."/>
            <person name="De Vries R.P."/>
            <person name="Grigoriev I.V."/>
            <person name="Mortensen U.H."/>
            <person name="Andersen M.R."/>
            <person name="Baker S.E."/>
        </authorList>
    </citation>
    <scope>NUCLEOTIDE SEQUENCE [LARGE SCALE GENOMIC DNA]</scope>
    <source>
        <strain evidence="3 4">JOP 1030-1</strain>
    </source>
</reference>
<feature type="region of interest" description="Disordered" evidence="1">
    <location>
        <begin position="1"/>
        <end position="49"/>
    </location>
</feature>
<feature type="compositionally biased region" description="Basic and acidic residues" evidence="1">
    <location>
        <begin position="371"/>
        <end position="386"/>
    </location>
</feature>
<accession>A0A318Z0Z6</accession>
<feature type="compositionally biased region" description="Acidic residues" evidence="1">
    <location>
        <begin position="228"/>
        <end position="243"/>
    </location>
</feature>
<evidence type="ECO:0000313" key="3">
    <source>
        <dbReference type="EMBL" id="PYH40666.1"/>
    </source>
</evidence>
<dbReference type="PANTHER" id="PTHR11538">
    <property type="entry name" value="PHENYLALANYL-TRNA SYNTHETASE"/>
    <property type="match status" value="1"/>
</dbReference>
<evidence type="ECO:0000256" key="1">
    <source>
        <dbReference type="SAM" id="MobiDB-lite"/>
    </source>
</evidence>
<dbReference type="AlphaFoldDB" id="A0A318Z0Z6"/>
<dbReference type="RefSeq" id="XP_025426648.1">
    <property type="nucleotide sequence ID" value="XM_025577719.1"/>
</dbReference>
<dbReference type="Pfam" id="PF10354">
    <property type="entry name" value="BMT5-like"/>
    <property type="match status" value="1"/>
</dbReference>
<sequence length="386" mass="43245">MQAFSRLSTTTSPAKTAIKLNEKRRKTATGAATSQKSPHQPNQHRRPIVPFGKKDRILLVGEGDFSFARSLLCQHRCKNVFATSYDSKEALQSKYPLADRNIRDILGPSTDPESSNEEKFRLPGKTRYLTRVMFSVDARKLGLPGGGGKDIRNGWPRREHQGPAWQHAKTGDFASHQTGGPWDVISFNFPHVGGLSTDVNRQVRANQELLVSFFKACIPLLSPSEELLNDDEDNEWDDWEGSDSELSLGGDEHGADENKPVRSVMASGRDEDKNRSAPGRILVTIFEGEPYTLWNIKDLARHAGLRVVTSFKFPWGCYRGYSHARTLGEVKGKHGGRGGWRGEDRDARTYVFEIRRDDQPVPGKKAPSSRVDQRKRTREASDSDSD</sequence>
<feature type="compositionally biased region" description="Basic and acidic residues" evidence="1">
    <location>
        <begin position="250"/>
        <end position="260"/>
    </location>
</feature>
<keyword evidence="4" id="KW-1185">Reference proteome</keyword>
<dbReference type="OrthoDB" id="273345at2759"/>
<evidence type="ECO:0000259" key="2">
    <source>
        <dbReference type="Pfam" id="PF10354"/>
    </source>
</evidence>
<organism evidence="3 4">
    <name type="scientific">Aspergillus saccharolyticus JOP 1030-1</name>
    <dbReference type="NCBI Taxonomy" id="1450539"/>
    <lineage>
        <taxon>Eukaryota</taxon>
        <taxon>Fungi</taxon>
        <taxon>Dikarya</taxon>
        <taxon>Ascomycota</taxon>
        <taxon>Pezizomycotina</taxon>
        <taxon>Eurotiomycetes</taxon>
        <taxon>Eurotiomycetidae</taxon>
        <taxon>Eurotiales</taxon>
        <taxon>Aspergillaceae</taxon>
        <taxon>Aspergillus</taxon>
        <taxon>Aspergillus subgen. Circumdati</taxon>
    </lineage>
</organism>
<dbReference type="GO" id="GO:0070042">
    <property type="term" value="F:rRNA (uridine-N3-)-methyltransferase activity"/>
    <property type="evidence" value="ECO:0007669"/>
    <property type="project" value="InterPro"/>
</dbReference>
<feature type="domain" description="25S rRNA (uridine-N(3))-methyltransferase BMT5-like" evidence="2">
    <location>
        <begin position="58"/>
        <end position="325"/>
    </location>
</feature>
<protein>
    <recommendedName>
        <fullName evidence="2">25S rRNA (uridine-N(3))-methyltransferase BMT5-like domain-containing protein</fullName>
    </recommendedName>
</protein>
<feature type="compositionally biased region" description="Polar residues" evidence="1">
    <location>
        <begin position="1"/>
        <end position="14"/>
    </location>
</feature>
<dbReference type="PANTHER" id="PTHR11538:SF26">
    <property type="entry name" value="FERREDOXIN-FOLD ANTICODON-BINDING DOMAIN-CONTAINING PROTEIN 1"/>
    <property type="match status" value="1"/>
</dbReference>
<dbReference type="GO" id="GO:0070475">
    <property type="term" value="P:rRNA base methylation"/>
    <property type="evidence" value="ECO:0007669"/>
    <property type="project" value="InterPro"/>
</dbReference>
<evidence type="ECO:0000313" key="4">
    <source>
        <dbReference type="Proteomes" id="UP000248349"/>
    </source>
</evidence>
<proteinExistence type="predicted"/>
<dbReference type="STRING" id="1450539.A0A318Z0Z6"/>
<dbReference type="EMBL" id="KZ821279">
    <property type="protein sequence ID" value="PYH40666.1"/>
    <property type="molecule type" value="Genomic_DNA"/>
</dbReference>
<feature type="compositionally biased region" description="Polar residues" evidence="1">
    <location>
        <begin position="30"/>
        <end position="41"/>
    </location>
</feature>
<feature type="region of interest" description="Disordered" evidence="1">
    <location>
        <begin position="228"/>
        <end position="275"/>
    </location>
</feature>
<dbReference type="GO" id="GO:0005737">
    <property type="term" value="C:cytoplasm"/>
    <property type="evidence" value="ECO:0007669"/>
    <property type="project" value="TreeGrafter"/>
</dbReference>
<gene>
    <name evidence="3" type="ORF">BP01DRAFT_387141</name>
</gene>
<dbReference type="Proteomes" id="UP000248349">
    <property type="component" value="Unassembled WGS sequence"/>
</dbReference>
<dbReference type="GeneID" id="37078948"/>
<feature type="region of interest" description="Disordered" evidence="1">
    <location>
        <begin position="353"/>
        <end position="386"/>
    </location>
</feature>